<feature type="transmembrane region" description="Helical" evidence="1">
    <location>
        <begin position="365"/>
        <end position="387"/>
    </location>
</feature>
<protein>
    <submittedName>
        <fullName evidence="5">Uncharacterized protein</fullName>
    </submittedName>
</protein>
<accession>A0A7W3SYD8</accession>
<proteinExistence type="predicted"/>
<keyword evidence="1" id="KW-0812">Transmembrane</keyword>
<dbReference type="Proteomes" id="UP000567067">
    <property type="component" value="Unassembled WGS sequence"/>
</dbReference>
<dbReference type="Pfam" id="PF26613">
    <property type="entry name" value="DUF8193"/>
    <property type="match status" value="1"/>
</dbReference>
<comment type="caution">
    <text evidence="5">The sequence shown here is derived from an EMBL/GenBank/DDBJ whole genome shotgun (WGS) entry which is preliminary data.</text>
</comment>
<dbReference type="InterPro" id="IPR058508">
    <property type="entry name" value="DUF8195"/>
</dbReference>
<dbReference type="RefSeq" id="WP_182540040.1">
    <property type="nucleotide sequence ID" value="NZ_JACJIP010000051.1"/>
</dbReference>
<dbReference type="InterPro" id="IPR058506">
    <property type="entry name" value="DUF8193"/>
</dbReference>
<sequence length="403" mass="44731">MAKRIAHATNVDYETLINGNYKLLLEPIAFITFQGTKMAMTAHEAALYDQVLSGGLRSKMTSLTHQNLPLAMFLETPDLGFPSWNGSTSGRVSNDQILSSLGLGIVRFKDVPTTPSPVKNHVEYQMNTDVVTFVLLSTSKQINPKAPAKVTFSMMGSSLTVTNIVIPEGDSQLVWVKWRTPSTPQSVMIQISASDGQLSENVIQVAIVDLDQNPPPDPKATDRNPTFKLPTVPAYSGKTSASWGVWSALWHEYWVWKSNWQWHSTGKDSGYWQDHGYWKDEGWWDYHRANYTASLSANQTVTPDSKSPTRSTDQLKSGYGIEIESTTPLFSNAPSTHITGTQHAISYFPEFTYQKYWRLHDVKSAGYNASFWLSLMSIPPIIAVFILPPSGSPIAPTLPLPAS</sequence>
<feature type="domain" description="DUF8194" evidence="3">
    <location>
        <begin position="120"/>
        <end position="209"/>
    </location>
</feature>
<evidence type="ECO:0000259" key="2">
    <source>
        <dbReference type="Pfam" id="PF26613"/>
    </source>
</evidence>
<feature type="domain" description="DUF8193" evidence="2">
    <location>
        <begin position="2"/>
        <end position="107"/>
    </location>
</feature>
<keyword evidence="1" id="KW-0472">Membrane</keyword>
<evidence type="ECO:0000313" key="5">
    <source>
        <dbReference type="EMBL" id="MBA9088447.1"/>
    </source>
</evidence>
<organism evidence="5 6">
    <name type="scientific">Fontibacillus solani</name>
    <dbReference type="NCBI Taxonomy" id="1572857"/>
    <lineage>
        <taxon>Bacteria</taxon>
        <taxon>Bacillati</taxon>
        <taxon>Bacillota</taxon>
        <taxon>Bacilli</taxon>
        <taxon>Bacillales</taxon>
        <taxon>Paenibacillaceae</taxon>
        <taxon>Fontibacillus</taxon>
    </lineage>
</organism>
<feature type="domain" description="DUF8195" evidence="4">
    <location>
        <begin position="213"/>
        <end position="373"/>
    </location>
</feature>
<dbReference type="Pfam" id="PF26615">
    <property type="entry name" value="DUF8195"/>
    <property type="match status" value="1"/>
</dbReference>
<dbReference type="Pfam" id="PF26614">
    <property type="entry name" value="DUF8194"/>
    <property type="match status" value="1"/>
</dbReference>
<dbReference type="InterPro" id="IPR058507">
    <property type="entry name" value="DUF8194"/>
</dbReference>
<evidence type="ECO:0000259" key="3">
    <source>
        <dbReference type="Pfam" id="PF26614"/>
    </source>
</evidence>
<keyword evidence="6" id="KW-1185">Reference proteome</keyword>
<gene>
    <name evidence="5" type="ORF">FHR92_004946</name>
</gene>
<keyword evidence="1" id="KW-1133">Transmembrane helix</keyword>
<dbReference type="AlphaFoldDB" id="A0A7W3SYD8"/>
<evidence type="ECO:0000256" key="1">
    <source>
        <dbReference type="SAM" id="Phobius"/>
    </source>
</evidence>
<evidence type="ECO:0000259" key="4">
    <source>
        <dbReference type="Pfam" id="PF26615"/>
    </source>
</evidence>
<evidence type="ECO:0000313" key="6">
    <source>
        <dbReference type="Proteomes" id="UP000567067"/>
    </source>
</evidence>
<name>A0A7W3SYD8_9BACL</name>
<reference evidence="5 6" key="1">
    <citation type="submission" date="2020-08" db="EMBL/GenBank/DDBJ databases">
        <title>Genomic Encyclopedia of Type Strains, Phase III (KMG-III): the genomes of soil and plant-associated and newly described type strains.</title>
        <authorList>
            <person name="Whitman W."/>
        </authorList>
    </citation>
    <scope>NUCLEOTIDE SEQUENCE [LARGE SCALE GENOMIC DNA]</scope>
    <source>
        <strain evidence="5 6">CECT 8693</strain>
    </source>
</reference>
<dbReference type="EMBL" id="JACJIP010000051">
    <property type="protein sequence ID" value="MBA9088447.1"/>
    <property type="molecule type" value="Genomic_DNA"/>
</dbReference>